<protein>
    <recommendedName>
        <fullName evidence="4">PorV/PorQ family protein</fullName>
    </recommendedName>
</protein>
<evidence type="ECO:0008006" key="4">
    <source>
        <dbReference type="Google" id="ProtNLM"/>
    </source>
</evidence>
<feature type="signal peptide" evidence="1">
    <location>
        <begin position="1"/>
        <end position="16"/>
    </location>
</feature>
<dbReference type="AlphaFoldDB" id="A0A9C9EKS2"/>
<gene>
    <name evidence="2" type="ORF">ENI34_00525</name>
</gene>
<accession>A0A9C9EKS2</accession>
<evidence type="ECO:0000313" key="2">
    <source>
        <dbReference type="EMBL" id="HEC77611.1"/>
    </source>
</evidence>
<dbReference type="Proteomes" id="UP000885826">
    <property type="component" value="Unassembled WGS sequence"/>
</dbReference>
<proteinExistence type="predicted"/>
<sequence>MSLLIFLLISSSGVNSLLLPASPAGVSTSFSISKDAEAVFYNPANLNGYEDYNLYCSYNRFYLSMQSVSLALSKKIKSIDFGLAFINFDYGDIEWHPNYPSEDSLVYYTANDFSMILSSKIAVSENGNVGISIKYISESIYIYSDHAL</sequence>
<dbReference type="EMBL" id="DRIG01000008">
    <property type="protein sequence ID" value="HEC77611.1"/>
    <property type="molecule type" value="Genomic_DNA"/>
</dbReference>
<comment type="caution">
    <text evidence="2">The sequence shown here is derived from an EMBL/GenBank/DDBJ whole genome shotgun (WGS) entry which is preliminary data.</text>
</comment>
<feature type="non-terminal residue" evidence="2">
    <location>
        <position position="148"/>
    </location>
</feature>
<organism evidence="2 3">
    <name type="scientific">candidate division WOR-3 bacterium</name>
    <dbReference type="NCBI Taxonomy" id="2052148"/>
    <lineage>
        <taxon>Bacteria</taxon>
        <taxon>Bacteria division WOR-3</taxon>
    </lineage>
</organism>
<feature type="chain" id="PRO_5039290463" description="PorV/PorQ family protein" evidence="1">
    <location>
        <begin position="17"/>
        <end position="148"/>
    </location>
</feature>
<keyword evidence="1" id="KW-0732">Signal</keyword>
<reference evidence="2" key="1">
    <citation type="journal article" date="2020" name="mSystems">
        <title>Genome- and Community-Level Interaction Insights into Carbon Utilization and Element Cycling Functions of Hydrothermarchaeota in Hydrothermal Sediment.</title>
        <authorList>
            <person name="Zhou Z."/>
            <person name="Liu Y."/>
            <person name="Xu W."/>
            <person name="Pan J."/>
            <person name="Luo Z.H."/>
            <person name="Li M."/>
        </authorList>
    </citation>
    <scope>NUCLEOTIDE SEQUENCE</scope>
    <source>
        <strain evidence="2">HyVt-388</strain>
    </source>
</reference>
<evidence type="ECO:0000256" key="1">
    <source>
        <dbReference type="SAM" id="SignalP"/>
    </source>
</evidence>
<evidence type="ECO:0000313" key="3">
    <source>
        <dbReference type="Proteomes" id="UP000885826"/>
    </source>
</evidence>
<name>A0A9C9EKS2_UNCW3</name>